<evidence type="ECO:0000313" key="2">
    <source>
        <dbReference type="EMBL" id="CAE7506484.1"/>
    </source>
</evidence>
<reference evidence="2" key="1">
    <citation type="submission" date="2021-02" db="EMBL/GenBank/DDBJ databases">
        <authorList>
            <person name="Dougan E. K."/>
            <person name="Rhodes N."/>
            <person name="Thang M."/>
            <person name="Chan C."/>
        </authorList>
    </citation>
    <scope>NUCLEOTIDE SEQUENCE</scope>
</reference>
<dbReference type="AlphaFoldDB" id="A0A812T6E1"/>
<accession>A0A812T6E1</accession>
<sequence>EVWYAIQCGSIRPPEDGTDDFLDCHEQCGQIGPSIYTVNAQHIMPVTEQAGKMSWALMRHPDGLDCHLFISHAWQEGVFEFLSKVLHSWPRQARHAWCCMLANPQNLDISALLQSPRSSPFAQAIRASTFVLAVPNRRSSIYTRLWCAYEAYEAHELGKFILVASAPDDVRLYSAVACTTLAGLAGMFVGITLKSWLHHGLVAVAFFCIMAVSACASSLLQDPYVRVALNRIGSFSGTLMDPSCILKDSSTEDLPGIAAYEPRLRQHLFFLAAAVFFGLMEVDRIRGESRKQEALHLRRGFEGSIAQATCSQAEDAEKIRIAIGSRTDAVDHAIHVLLTAGMSTPTLREMDRAGISIEGAGGAEVALPFLFLAVFHFLSLVQLVLDIAFLRSVWQYWLWPGIPVAIRSLVILIIWWSPADERCFAFKMIAKVVSGYILISCPLLVFWEWSHDDITDQVAYTWCLGDISYNHVLDAGSHHYHHVSP</sequence>
<feature type="transmembrane region" description="Helical" evidence="1">
    <location>
        <begin position="397"/>
        <end position="416"/>
    </location>
</feature>
<organism evidence="2 3">
    <name type="scientific">Symbiodinium necroappetens</name>
    <dbReference type="NCBI Taxonomy" id="1628268"/>
    <lineage>
        <taxon>Eukaryota</taxon>
        <taxon>Sar</taxon>
        <taxon>Alveolata</taxon>
        <taxon>Dinophyceae</taxon>
        <taxon>Suessiales</taxon>
        <taxon>Symbiodiniaceae</taxon>
        <taxon>Symbiodinium</taxon>
    </lineage>
</organism>
<feature type="transmembrane region" description="Helical" evidence="1">
    <location>
        <begin position="172"/>
        <end position="193"/>
    </location>
</feature>
<keyword evidence="1" id="KW-1133">Transmembrane helix</keyword>
<feature type="non-terminal residue" evidence="2">
    <location>
        <position position="1"/>
    </location>
</feature>
<keyword evidence="1" id="KW-0472">Membrane</keyword>
<feature type="transmembrane region" description="Helical" evidence="1">
    <location>
        <begin position="200"/>
        <end position="220"/>
    </location>
</feature>
<keyword evidence="1" id="KW-0812">Transmembrane</keyword>
<evidence type="ECO:0000313" key="3">
    <source>
        <dbReference type="Proteomes" id="UP000601435"/>
    </source>
</evidence>
<dbReference type="OrthoDB" id="416539at2759"/>
<feature type="transmembrane region" description="Helical" evidence="1">
    <location>
        <begin position="365"/>
        <end position="385"/>
    </location>
</feature>
<feature type="transmembrane region" description="Helical" evidence="1">
    <location>
        <begin position="428"/>
        <end position="447"/>
    </location>
</feature>
<gene>
    <name evidence="2" type="ORF">SNEC2469_LOCUS14446</name>
</gene>
<comment type="caution">
    <text evidence="2">The sequence shown here is derived from an EMBL/GenBank/DDBJ whole genome shotgun (WGS) entry which is preliminary data.</text>
</comment>
<keyword evidence="3" id="KW-1185">Reference proteome</keyword>
<protein>
    <submittedName>
        <fullName evidence="2">Uncharacterized protein</fullName>
    </submittedName>
</protein>
<name>A0A812T6E1_9DINO</name>
<evidence type="ECO:0000256" key="1">
    <source>
        <dbReference type="SAM" id="Phobius"/>
    </source>
</evidence>
<proteinExistence type="predicted"/>
<dbReference type="EMBL" id="CAJNJA010023148">
    <property type="protein sequence ID" value="CAE7506484.1"/>
    <property type="molecule type" value="Genomic_DNA"/>
</dbReference>
<dbReference type="Proteomes" id="UP000601435">
    <property type="component" value="Unassembled WGS sequence"/>
</dbReference>